<dbReference type="EMBL" id="CDPU01000040">
    <property type="protein sequence ID" value="CEO54193.1"/>
    <property type="molecule type" value="Genomic_DNA"/>
</dbReference>
<evidence type="ECO:0000256" key="2">
    <source>
        <dbReference type="ARBA" id="ARBA00022801"/>
    </source>
</evidence>
<keyword evidence="1" id="KW-0479">Metal-binding</keyword>
<organism evidence="3">
    <name type="scientific">Bionectria ochroleuca</name>
    <name type="common">Gliocladium roseum</name>
    <dbReference type="NCBI Taxonomy" id="29856"/>
    <lineage>
        <taxon>Eukaryota</taxon>
        <taxon>Fungi</taxon>
        <taxon>Dikarya</taxon>
        <taxon>Ascomycota</taxon>
        <taxon>Pezizomycotina</taxon>
        <taxon>Sordariomycetes</taxon>
        <taxon>Hypocreomycetidae</taxon>
        <taxon>Hypocreales</taxon>
        <taxon>Bionectriaceae</taxon>
        <taxon>Clonostachys</taxon>
    </lineage>
</organism>
<evidence type="ECO:0000256" key="1">
    <source>
        <dbReference type="ARBA" id="ARBA00022723"/>
    </source>
</evidence>
<sequence length="139" mass="15751">MVDNKRDIVVAQCKLTPKELASFIEYAAMFLYKLDNFHDLAKLADTCSNVREGLDNIVSRIVIVPTFGLEYPDKNARSGFYAEYEPITWNEIAKVSEIISKKSVGIENTRILELVNVDKPLLQLLQASYNEFADGVFLD</sequence>
<gene>
    <name evidence="3" type="ORF">BN869_000010251_1</name>
</gene>
<evidence type="ECO:0000313" key="3">
    <source>
        <dbReference type="EMBL" id="CEO54193.1"/>
    </source>
</evidence>
<keyword evidence="2" id="KW-0378">Hydrolase</keyword>
<accession>A0A0B7K9M6</accession>
<protein>
    <submittedName>
        <fullName evidence="3">Uncharacterized protein</fullName>
    </submittedName>
</protein>
<dbReference type="AlphaFoldDB" id="A0A0B7K9M6"/>
<reference evidence="3" key="1">
    <citation type="submission" date="2015-01" db="EMBL/GenBank/DDBJ databases">
        <authorList>
            <person name="Durling Mikael"/>
        </authorList>
    </citation>
    <scope>NUCLEOTIDE SEQUENCE</scope>
</reference>
<dbReference type="GO" id="GO:0046872">
    <property type="term" value="F:metal ion binding"/>
    <property type="evidence" value="ECO:0007669"/>
    <property type="project" value="UniProtKB-KW"/>
</dbReference>
<dbReference type="GO" id="GO:0016787">
    <property type="term" value="F:hydrolase activity"/>
    <property type="evidence" value="ECO:0007669"/>
    <property type="project" value="UniProtKB-KW"/>
</dbReference>
<proteinExistence type="predicted"/>
<dbReference type="InterPro" id="IPR039461">
    <property type="entry name" value="Peptidase_M49"/>
</dbReference>
<dbReference type="Pfam" id="PF03571">
    <property type="entry name" value="Peptidase_M49"/>
    <property type="match status" value="1"/>
</dbReference>
<name>A0A0B7K9M6_BIOOC</name>